<dbReference type="RefSeq" id="WP_205459831.1">
    <property type="nucleotide sequence ID" value="NZ_JAFHKK010000030.1"/>
</dbReference>
<reference evidence="2" key="2">
    <citation type="submission" date="2021-02" db="EMBL/GenBank/DDBJ databases">
        <title>Sulfurospirillum tamanensis sp. nov.</title>
        <authorList>
            <person name="Merkel A.Y."/>
        </authorList>
    </citation>
    <scope>NUCLEOTIDE SEQUENCE [LARGE SCALE GENOMIC DNA]</scope>
    <source>
        <strain evidence="2">T05b</strain>
    </source>
</reference>
<dbReference type="EMBL" id="JAFHKK010000030">
    <property type="protein sequence ID" value="MBN2965284.1"/>
    <property type="molecule type" value="Genomic_DNA"/>
</dbReference>
<proteinExistence type="predicted"/>
<reference evidence="1 2" key="3">
    <citation type="submission" date="2021-02" db="EMBL/GenBank/DDBJ databases">
        <authorList>
            <person name="Merkel A.Y."/>
        </authorList>
    </citation>
    <scope>NUCLEOTIDE SEQUENCE [LARGE SCALE GENOMIC DNA]</scope>
    <source>
        <strain evidence="1 2">T05b</strain>
    </source>
</reference>
<dbReference type="PANTHER" id="PTHR47623:SF1">
    <property type="entry name" value="OS09G0287300 PROTEIN"/>
    <property type="match status" value="1"/>
</dbReference>
<dbReference type="Gene3D" id="3.40.50.1240">
    <property type="entry name" value="Phosphoglycerate mutase-like"/>
    <property type="match status" value="1"/>
</dbReference>
<gene>
    <name evidence="1" type="ORF">JWV37_10865</name>
</gene>
<dbReference type="SMART" id="SM00855">
    <property type="entry name" value="PGAM"/>
    <property type="match status" value="1"/>
</dbReference>
<dbReference type="PANTHER" id="PTHR47623">
    <property type="entry name" value="OS09G0287300 PROTEIN"/>
    <property type="match status" value="1"/>
</dbReference>
<comment type="caution">
    <text evidence="1">The sequence shown here is derived from an EMBL/GenBank/DDBJ whole genome shotgun (WGS) entry which is preliminary data.</text>
</comment>
<accession>A0ABS2WUE9</accession>
<dbReference type="InterPro" id="IPR029033">
    <property type="entry name" value="His_PPase_superfam"/>
</dbReference>
<dbReference type="SUPFAM" id="SSF53254">
    <property type="entry name" value="Phosphoglycerate mutase-like"/>
    <property type="match status" value="1"/>
</dbReference>
<sequence>MKTLYFIRHAKSSWKDPLLSDFDRPLNKRGKTDAPVMAKRLKHHKVKPDLILCSPALRTKKTAQIIMQELDIKEKTVVFEPKLYESSFETYLELIRALPLEVKHVAIIGHNPEITLACELLADAIFGNIPTCGIVGLEFKPETFSEAGEGCAHVLFFDYPKKT</sequence>
<evidence type="ECO:0000313" key="2">
    <source>
        <dbReference type="Proteomes" id="UP000703590"/>
    </source>
</evidence>
<keyword evidence="2" id="KW-1185">Reference proteome</keyword>
<reference evidence="1 2" key="1">
    <citation type="submission" date="2021-02" db="EMBL/GenBank/DDBJ databases">
        <title>Sulfurospirillum tamanensis sp. nov.</title>
        <authorList>
            <person name="Frolova A."/>
            <person name="Merkel A."/>
            <person name="Slobodkin A."/>
        </authorList>
    </citation>
    <scope>NUCLEOTIDE SEQUENCE [LARGE SCALE GENOMIC DNA]</scope>
    <source>
        <strain evidence="1 2">T05b</strain>
    </source>
</reference>
<evidence type="ECO:0000313" key="1">
    <source>
        <dbReference type="EMBL" id="MBN2965284.1"/>
    </source>
</evidence>
<dbReference type="InterPro" id="IPR013078">
    <property type="entry name" value="His_Pase_superF_clade-1"/>
</dbReference>
<name>A0ABS2WUE9_9BACT</name>
<dbReference type="Pfam" id="PF00300">
    <property type="entry name" value="His_Phos_1"/>
    <property type="match status" value="1"/>
</dbReference>
<organism evidence="1 2">
    <name type="scientific">Sulfurospirillum tamanense</name>
    <dbReference type="NCBI Taxonomy" id="2813362"/>
    <lineage>
        <taxon>Bacteria</taxon>
        <taxon>Pseudomonadati</taxon>
        <taxon>Campylobacterota</taxon>
        <taxon>Epsilonproteobacteria</taxon>
        <taxon>Campylobacterales</taxon>
        <taxon>Sulfurospirillaceae</taxon>
        <taxon>Sulfurospirillum</taxon>
    </lineage>
</organism>
<dbReference type="CDD" id="cd07067">
    <property type="entry name" value="HP_PGM_like"/>
    <property type="match status" value="1"/>
</dbReference>
<dbReference type="Proteomes" id="UP000703590">
    <property type="component" value="Unassembled WGS sequence"/>
</dbReference>
<protein>
    <submittedName>
        <fullName evidence="1">Histidine phosphatase family protein</fullName>
    </submittedName>
</protein>